<reference evidence="4" key="1">
    <citation type="submission" date="2018-09" db="EMBL/GenBank/DDBJ databases">
        <authorList>
            <person name="Livingstone P.G."/>
            <person name="Whitworth D.E."/>
        </authorList>
    </citation>
    <scope>NUCLEOTIDE SEQUENCE [LARGE SCALE GENOMIC DNA]</scope>
    <source>
        <strain evidence="4">CA054A</strain>
    </source>
</reference>
<feature type="region of interest" description="Disordered" evidence="1">
    <location>
        <begin position="262"/>
        <end position="289"/>
    </location>
</feature>
<dbReference type="SUPFAM" id="SSF48452">
    <property type="entry name" value="TPR-like"/>
    <property type="match status" value="1"/>
</dbReference>
<dbReference type="Proteomes" id="UP000268094">
    <property type="component" value="Unassembled WGS sequence"/>
</dbReference>
<dbReference type="Gene3D" id="1.10.10.1320">
    <property type="entry name" value="Anti-sigma factor, zinc-finger domain"/>
    <property type="match status" value="1"/>
</dbReference>
<evidence type="ECO:0000259" key="2">
    <source>
        <dbReference type="Pfam" id="PF13490"/>
    </source>
</evidence>
<comment type="caution">
    <text evidence="3">The sequence shown here is derived from an EMBL/GenBank/DDBJ whole genome shotgun (WGS) entry which is preliminary data.</text>
</comment>
<feature type="domain" description="Putative zinc-finger" evidence="2">
    <location>
        <begin position="7"/>
        <end position="34"/>
    </location>
</feature>
<accession>A0A3A8IH41</accession>
<evidence type="ECO:0000313" key="4">
    <source>
        <dbReference type="Proteomes" id="UP000268094"/>
    </source>
</evidence>
<dbReference type="Gene3D" id="1.25.40.10">
    <property type="entry name" value="Tetratricopeptide repeat domain"/>
    <property type="match status" value="1"/>
</dbReference>
<evidence type="ECO:0000256" key="1">
    <source>
        <dbReference type="SAM" id="MobiDB-lite"/>
    </source>
</evidence>
<proteinExistence type="predicted"/>
<keyword evidence="4" id="KW-1185">Reference proteome</keyword>
<dbReference type="InterPro" id="IPR011990">
    <property type="entry name" value="TPR-like_helical_dom_sf"/>
</dbReference>
<feature type="compositionally biased region" description="Polar residues" evidence="1">
    <location>
        <begin position="280"/>
        <end position="289"/>
    </location>
</feature>
<dbReference type="OrthoDB" id="5526017at2"/>
<dbReference type="InterPro" id="IPR027383">
    <property type="entry name" value="Znf_put"/>
</dbReference>
<feature type="region of interest" description="Disordered" evidence="1">
    <location>
        <begin position="133"/>
        <end position="155"/>
    </location>
</feature>
<organism evidence="3 4">
    <name type="scientific">Corallococcus terminator</name>
    <dbReference type="NCBI Taxonomy" id="2316733"/>
    <lineage>
        <taxon>Bacteria</taxon>
        <taxon>Pseudomonadati</taxon>
        <taxon>Myxococcota</taxon>
        <taxon>Myxococcia</taxon>
        <taxon>Myxococcales</taxon>
        <taxon>Cystobacterineae</taxon>
        <taxon>Myxococcaceae</taxon>
        <taxon>Corallococcus</taxon>
    </lineage>
</organism>
<dbReference type="Pfam" id="PF13432">
    <property type="entry name" value="TPR_16"/>
    <property type="match status" value="1"/>
</dbReference>
<dbReference type="RefSeq" id="WP_120543866.1">
    <property type="nucleotide sequence ID" value="NZ_RAVZ01000249.1"/>
</dbReference>
<dbReference type="AlphaFoldDB" id="A0A3A8IH41"/>
<name>A0A3A8IH41_9BACT</name>
<dbReference type="Pfam" id="PF13490">
    <property type="entry name" value="zf-HC2"/>
    <property type="match status" value="1"/>
</dbReference>
<dbReference type="InterPro" id="IPR041916">
    <property type="entry name" value="Anti_sigma_zinc_sf"/>
</dbReference>
<evidence type="ECO:0000313" key="3">
    <source>
        <dbReference type="EMBL" id="RKG79224.1"/>
    </source>
</evidence>
<sequence length="289" mass="31658">MNAHCTKLHLFMDGELSEADAEGFRHHLPRCPACESGLRDLLQLELLAARALGTGAVEQPVEQPRGNVVALGAWVRRNARVVAPLAMAASLCAVMVPRMMPAPEIPAVVFLENQSTRALEGRVSHARADQWRPYVPMRGNNGPGAEASEAPAPTPLPLRPLAEMEERKEFRGIVAAYVLHGQWQQAQAVLVREPASHARDNDLAVVALHDSRFQEALNLLDPVVRAEPKHAQALWNRGLALYGLKQFERAARDFEQVAALGEPGWSDDARGRVDEARAQAQRQRGTSAP</sequence>
<dbReference type="EMBL" id="RAVZ01000249">
    <property type="protein sequence ID" value="RKG79224.1"/>
    <property type="molecule type" value="Genomic_DNA"/>
</dbReference>
<protein>
    <recommendedName>
        <fullName evidence="2">Putative zinc-finger domain-containing protein</fullName>
    </recommendedName>
</protein>
<feature type="compositionally biased region" description="Basic and acidic residues" evidence="1">
    <location>
        <begin position="267"/>
        <end position="277"/>
    </location>
</feature>
<gene>
    <name evidence="3" type="ORF">D7V88_29005</name>
</gene>